<evidence type="ECO:0000313" key="1">
    <source>
        <dbReference type="EMBL" id="PVX30218.1"/>
    </source>
</evidence>
<dbReference type="EMBL" id="QENQ01000001">
    <property type="protein sequence ID" value="PVX30218.1"/>
    <property type="molecule type" value="Genomic_DNA"/>
</dbReference>
<dbReference type="AlphaFoldDB" id="A0A2U0SFS9"/>
<accession>A0A2U0SFS9</accession>
<protein>
    <submittedName>
        <fullName evidence="1">Uncharacterized protein</fullName>
    </submittedName>
</protein>
<name>A0A2U0SFS9_9SPHN</name>
<sequence>MAIFEVRGAKNGHKTAAQVFFDVTLFLISDALENAVCNVPRCQRNVTYRPRQLLRVSVGEEAATITVK</sequence>
<gene>
    <name evidence="1" type="ORF">DD559_13485</name>
</gene>
<organism evidence="1 2">
    <name type="scientific">Sphingomonas pokkalii</name>
    <dbReference type="NCBI Taxonomy" id="2175090"/>
    <lineage>
        <taxon>Bacteria</taxon>
        <taxon>Pseudomonadati</taxon>
        <taxon>Pseudomonadota</taxon>
        <taxon>Alphaproteobacteria</taxon>
        <taxon>Sphingomonadales</taxon>
        <taxon>Sphingomonadaceae</taxon>
        <taxon>Sphingomonas</taxon>
    </lineage>
</organism>
<evidence type="ECO:0000313" key="2">
    <source>
        <dbReference type="Proteomes" id="UP000245890"/>
    </source>
</evidence>
<proteinExistence type="predicted"/>
<keyword evidence="2" id="KW-1185">Reference proteome</keyword>
<reference evidence="1 2" key="1">
    <citation type="submission" date="2018-05" db="EMBL/GenBank/DDBJ databases">
        <title>Description of Sphingomonas pokkalii sp nov, isolated from the rhizosphere of saline tolerant pokkali rice and its draft genome analysis.</title>
        <authorList>
            <person name="Menon R."/>
            <person name="Kumari S."/>
            <person name="Rameshkumar N."/>
        </authorList>
    </citation>
    <scope>NUCLEOTIDE SEQUENCE [LARGE SCALE GENOMIC DNA]</scope>
    <source>
        <strain evidence="1 2">L3B27</strain>
    </source>
</reference>
<comment type="caution">
    <text evidence="1">The sequence shown here is derived from an EMBL/GenBank/DDBJ whole genome shotgun (WGS) entry which is preliminary data.</text>
</comment>
<dbReference type="Proteomes" id="UP000245890">
    <property type="component" value="Unassembled WGS sequence"/>
</dbReference>